<feature type="compositionally biased region" description="Polar residues" evidence="1">
    <location>
        <begin position="13"/>
        <end position="25"/>
    </location>
</feature>
<dbReference type="EMBL" id="CAXLJL010000745">
    <property type="protein sequence ID" value="CAL5140604.1"/>
    <property type="molecule type" value="Genomic_DNA"/>
</dbReference>
<keyword evidence="2" id="KW-0472">Membrane</keyword>
<evidence type="ECO:0000313" key="4">
    <source>
        <dbReference type="Proteomes" id="UP001497525"/>
    </source>
</evidence>
<feature type="transmembrane region" description="Helical" evidence="2">
    <location>
        <begin position="155"/>
        <end position="178"/>
    </location>
</feature>
<organism evidence="3 4">
    <name type="scientific">Calicophoron daubneyi</name>
    <name type="common">Rumen fluke</name>
    <name type="synonym">Paramphistomum daubneyi</name>
    <dbReference type="NCBI Taxonomy" id="300641"/>
    <lineage>
        <taxon>Eukaryota</taxon>
        <taxon>Metazoa</taxon>
        <taxon>Spiralia</taxon>
        <taxon>Lophotrochozoa</taxon>
        <taxon>Platyhelminthes</taxon>
        <taxon>Trematoda</taxon>
        <taxon>Digenea</taxon>
        <taxon>Plagiorchiida</taxon>
        <taxon>Pronocephalata</taxon>
        <taxon>Paramphistomoidea</taxon>
        <taxon>Paramphistomidae</taxon>
        <taxon>Calicophoron</taxon>
    </lineage>
</organism>
<keyword evidence="2" id="KW-1133">Transmembrane helix</keyword>
<feature type="transmembrane region" description="Helical" evidence="2">
    <location>
        <begin position="54"/>
        <end position="77"/>
    </location>
</feature>
<comment type="caution">
    <text evidence="3">The sequence shown here is derived from an EMBL/GenBank/DDBJ whole genome shotgun (WGS) entry which is preliminary data.</text>
</comment>
<reference evidence="3" key="1">
    <citation type="submission" date="2024-06" db="EMBL/GenBank/DDBJ databases">
        <authorList>
            <person name="Liu X."/>
            <person name="Lenzi L."/>
            <person name="Haldenby T S."/>
            <person name="Uol C."/>
        </authorList>
    </citation>
    <scope>NUCLEOTIDE SEQUENCE</scope>
</reference>
<dbReference type="Gene3D" id="1.20.140.150">
    <property type="match status" value="1"/>
</dbReference>
<accession>A0AAV2TYX8</accession>
<gene>
    <name evidence="3" type="ORF">CDAUBV1_LOCUS15913</name>
</gene>
<dbReference type="AlphaFoldDB" id="A0AAV2TYX8"/>
<dbReference type="Proteomes" id="UP001497525">
    <property type="component" value="Unassembled WGS sequence"/>
</dbReference>
<protein>
    <submittedName>
        <fullName evidence="3">Uncharacterized protein</fullName>
    </submittedName>
</protein>
<sequence length="235" mass="25676">MESGLDEEDEALENSSNDNSSTVQLRTKPVTKTPEGRAPTITIDAVRVGRPLKVLALIFAVLSLLLFTVSAAGTNWLESEGSRRGLFVKCEDMPTSVPRTSDSDGCTLLPFLLWDVLTFILLVLSVILLNAVGLILLTAGMLTMATKPKSIMYKIVLTLFTLAGLTMITCAALYFWIYCGGYTVQKVRVGWSYIVGCSGIFPLALAFALLALDRNGEEVIYRETICRSSTYLEAE</sequence>
<feature type="compositionally biased region" description="Acidic residues" evidence="1">
    <location>
        <begin position="1"/>
        <end position="12"/>
    </location>
</feature>
<evidence type="ECO:0000313" key="3">
    <source>
        <dbReference type="EMBL" id="CAL5140604.1"/>
    </source>
</evidence>
<proteinExistence type="predicted"/>
<name>A0AAV2TYX8_CALDB</name>
<evidence type="ECO:0000256" key="1">
    <source>
        <dbReference type="SAM" id="MobiDB-lite"/>
    </source>
</evidence>
<feature type="region of interest" description="Disordered" evidence="1">
    <location>
        <begin position="1"/>
        <end position="35"/>
    </location>
</feature>
<feature type="transmembrane region" description="Helical" evidence="2">
    <location>
        <begin position="190"/>
        <end position="212"/>
    </location>
</feature>
<keyword evidence="2" id="KW-0812">Transmembrane</keyword>
<evidence type="ECO:0000256" key="2">
    <source>
        <dbReference type="SAM" id="Phobius"/>
    </source>
</evidence>
<feature type="transmembrane region" description="Helical" evidence="2">
    <location>
        <begin position="119"/>
        <end position="143"/>
    </location>
</feature>